<proteinExistence type="predicted"/>
<dbReference type="EMBL" id="NBNE01016316">
    <property type="protein sequence ID" value="OWY93305.1"/>
    <property type="molecule type" value="Genomic_DNA"/>
</dbReference>
<sequence>MEKALQLETSLIKQWAADRQVPANVFQWLRFDHDVHYAFKVDNLKNRTTLMTLRWRSPHTKRQRLNYTQIDFKAMLPKVQEILQKITDGTVAELENGGKSVDDVVQIFQISTKEIPFITRQKLDLVEEFIKLTGREQDLISILSKTFGGGKPC</sequence>
<evidence type="ECO:0000313" key="2">
    <source>
        <dbReference type="Proteomes" id="UP000198211"/>
    </source>
</evidence>
<protein>
    <submittedName>
        <fullName evidence="1">RxLR effector protein</fullName>
    </submittedName>
</protein>
<keyword evidence="2" id="KW-1185">Reference proteome</keyword>
<organism evidence="1 2">
    <name type="scientific">Phytophthora megakarya</name>
    <dbReference type="NCBI Taxonomy" id="4795"/>
    <lineage>
        <taxon>Eukaryota</taxon>
        <taxon>Sar</taxon>
        <taxon>Stramenopiles</taxon>
        <taxon>Oomycota</taxon>
        <taxon>Peronosporomycetes</taxon>
        <taxon>Peronosporales</taxon>
        <taxon>Peronosporaceae</taxon>
        <taxon>Phytophthora</taxon>
    </lineage>
</organism>
<dbReference type="AlphaFoldDB" id="A0A225UJV1"/>
<comment type="caution">
    <text evidence="1">The sequence shown here is derived from an EMBL/GenBank/DDBJ whole genome shotgun (WGS) entry which is preliminary data.</text>
</comment>
<name>A0A225UJV1_9STRA</name>
<gene>
    <name evidence="1" type="ORF">PHMEG_00037353</name>
</gene>
<evidence type="ECO:0000313" key="1">
    <source>
        <dbReference type="EMBL" id="OWY93305.1"/>
    </source>
</evidence>
<reference evidence="2" key="1">
    <citation type="submission" date="2017-03" db="EMBL/GenBank/DDBJ databases">
        <title>Phytopthora megakarya and P. palmivora, two closely related causual agents of cacao black pod achieved similar genome size and gene model numbers by different mechanisms.</title>
        <authorList>
            <person name="Ali S."/>
            <person name="Shao J."/>
            <person name="Larry D.J."/>
            <person name="Kronmiller B."/>
            <person name="Shen D."/>
            <person name="Strem M.D."/>
            <person name="Melnick R.L."/>
            <person name="Guiltinan M.J."/>
            <person name="Tyler B.M."/>
            <person name="Meinhardt L.W."/>
            <person name="Bailey B.A."/>
        </authorList>
    </citation>
    <scope>NUCLEOTIDE SEQUENCE [LARGE SCALE GENOMIC DNA]</scope>
    <source>
        <strain evidence="2">zdho120</strain>
    </source>
</reference>
<dbReference type="Proteomes" id="UP000198211">
    <property type="component" value="Unassembled WGS sequence"/>
</dbReference>
<accession>A0A225UJV1</accession>